<reference evidence="2" key="2">
    <citation type="submission" date="2017-02" db="UniProtKB">
        <authorList>
            <consortium name="WormBaseParasite"/>
        </authorList>
    </citation>
    <scope>IDENTIFICATION</scope>
</reference>
<dbReference type="AlphaFoldDB" id="A0A0K0CZ68"/>
<proteinExistence type="predicted"/>
<dbReference type="WBParaSite" id="ACAC_0000299801-mRNA-1">
    <property type="protein sequence ID" value="ACAC_0000299801-mRNA-1"/>
    <property type="gene ID" value="ACAC_0000299801"/>
</dbReference>
<reference evidence="1" key="1">
    <citation type="submission" date="2012-09" db="EMBL/GenBank/DDBJ databases">
        <authorList>
            <person name="Martin A.A."/>
        </authorList>
    </citation>
    <scope>NUCLEOTIDE SEQUENCE</scope>
</reference>
<dbReference type="Proteomes" id="UP000035642">
    <property type="component" value="Unassembled WGS sequence"/>
</dbReference>
<sequence length="81" mass="9169">MLMWAHQINPADRHLGEMMQGELWENDDDDGYDDDDDDVELFADGGGAELNASKAVLLNVPILLMDIVEKNERTTLPLQKR</sequence>
<keyword evidence="1" id="KW-1185">Reference proteome</keyword>
<name>A0A0K0CZ68_ANGCA</name>
<organism evidence="1 2">
    <name type="scientific">Angiostrongylus cantonensis</name>
    <name type="common">Rat lungworm</name>
    <dbReference type="NCBI Taxonomy" id="6313"/>
    <lineage>
        <taxon>Eukaryota</taxon>
        <taxon>Metazoa</taxon>
        <taxon>Ecdysozoa</taxon>
        <taxon>Nematoda</taxon>
        <taxon>Chromadorea</taxon>
        <taxon>Rhabditida</taxon>
        <taxon>Rhabditina</taxon>
        <taxon>Rhabditomorpha</taxon>
        <taxon>Strongyloidea</taxon>
        <taxon>Metastrongylidae</taxon>
        <taxon>Angiostrongylus</taxon>
    </lineage>
</organism>
<evidence type="ECO:0000313" key="1">
    <source>
        <dbReference type="Proteomes" id="UP000035642"/>
    </source>
</evidence>
<protein>
    <submittedName>
        <fullName evidence="2">Uncharacterized protein</fullName>
    </submittedName>
</protein>
<evidence type="ECO:0000313" key="2">
    <source>
        <dbReference type="WBParaSite" id="ACAC_0000299801-mRNA-1"/>
    </source>
</evidence>
<accession>A0A0K0CZ68</accession>